<comment type="caution">
    <text evidence="2">The sequence shown here is derived from an EMBL/GenBank/DDBJ whole genome shotgun (WGS) entry which is preliminary data.</text>
</comment>
<protein>
    <submittedName>
        <fullName evidence="2">Stage II sporulation protein R</fullName>
    </submittedName>
</protein>
<dbReference type="Proteomes" id="UP000813420">
    <property type="component" value="Unassembled WGS sequence"/>
</dbReference>
<sequence>MKQKVCMAAAICIAIAGTLLFSFQRAQEVEAKVGKTQQALAEEVFRFHVVADSDSTKDQAIKQKVRDAVLEEMKDQMPESGIKSAGDTEKWAVSHLEELEETAKDVIREEGETYGARAEVVTCYFPDKRYGDLLFPAGRYRALRITLGTGAGHNWWCVLYPSLCFTDPVCAVVDENGKEELEEALTAEEYEMITASTKFRIKWFFLGDSSDD</sequence>
<dbReference type="EMBL" id="DYXE01000096">
    <property type="protein sequence ID" value="HJH51058.1"/>
    <property type="molecule type" value="Genomic_DNA"/>
</dbReference>
<evidence type="ECO:0000256" key="1">
    <source>
        <dbReference type="SAM" id="SignalP"/>
    </source>
</evidence>
<gene>
    <name evidence="2" type="primary">spoIIR</name>
    <name evidence="2" type="ORF">K8V39_12480</name>
</gene>
<dbReference type="NCBIfam" id="TIGR02837">
    <property type="entry name" value="spore_II_R"/>
    <property type="match status" value="1"/>
</dbReference>
<keyword evidence="1" id="KW-0732">Signal</keyword>
<organism evidence="2 3">
    <name type="scientific">Merdimonas faecis</name>
    <dbReference type="NCBI Taxonomy" id="1653435"/>
    <lineage>
        <taxon>Bacteria</taxon>
        <taxon>Bacillati</taxon>
        <taxon>Bacillota</taxon>
        <taxon>Clostridia</taxon>
        <taxon>Lachnospirales</taxon>
        <taxon>Lachnospiraceae</taxon>
        <taxon>Merdimonas</taxon>
    </lineage>
</organism>
<feature type="signal peptide" evidence="1">
    <location>
        <begin position="1"/>
        <end position="26"/>
    </location>
</feature>
<dbReference type="AlphaFoldDB" id="A0A9D2W045"/>
<reference evidence="2" key="2">
    <citation type="submission" date="2021-09" db="EMBL/GenBank/DDBJ databases">
        <authorList>
            <person name="Gilroy R."/>
        </authorList>
    </citation>
    <scope>NUCLEOTIDE SEQUENCE</scope>
    <source>
        <strain evidence="2">USAMLcec4-12693</strain>
    </source>
</reference>
<evidence type="ECO:0000313" key="2">
    <source>
        <dbReference type="EMBL" id="HJH51058.1"/>
    </source>
</evidence>
<dbReference type="Pfam" id="PF09551">
    <property type="entry name" value="Spore_II_R"/>
    <property type="match status" value="1"/>
</dbReference>
<name>A0A9D2W045_9FIRM</name>
<evidence type="ECO:0000313" key="3">
    <source>
        <dbReference type="Proteomes" id="UP000813420"/>
    </source>
</evidence>
<reference evidence="2" key="1">
    <citation type="journal article" date="2021" name="PeerJ">
        <title>Extensive microbial diversity within the chicken gut microbiome revealed by metagenomics and culture.</title>
        <authorList>
            <person name="Gilroy R."/>
            <person name="Ravi A."/>
            <person name="Getino M."/>
            <person name="Pursley I."/>
            <person name="Horton D.L."/>
            <person name="Alikhan N.F."/>
            <person name="Baker D."/>
            <person name="Gharbi K."/>
            <person name="Hall N."/>
            <person name="Watson M."/>
            <person name="Adriaenssens E.M."/>
            <person name="Foster-Nyarko E."/>
            <person name="Jarju S."/>
            <person name="Secka A."/>
            <person name="Antonio M."/>
            <person name="Oren A."/>
            <person name="Chaudhuri R.R."/>
            <person name="La Ragione R."/>
            <person name="Hildebrand F."/>
            <person name="Pallen M.J."/>
        </authorList>
    </citation>
    <scope>NUCLEOTIDE SEQUENCE</scope>
    <source>
        <strain evidence="2">USAMLcec4-12693</strain>
    </source>
</reference>
<dbReference type="RefSeq" id="WP_277272620.1">
    <property type="nucleotide sequence ID" value="NZ_DYXE01000096.1"/>
</dbReference>
<dbReference type="InterPro" id="IPR014202">
    <property type="entry name" value="Spore_II_R"/>
</dbReference>
<feature type="chain" id="PRO_5039423165" evidence="1">
    <location>
        <begin position="27"/>
        <end position="212"/>
    </location>
</feature>
<accession>A0A9D2W045</accession>
<proteinExistence type="predicted"/>